<evidence type="ECO:0000256" key="1">
    <source>
        <dbReference type="SAM" id="MobiDB-lite"/>
    </source>
</evidence>
<evidence type="ECO:0000313" key="2">
    <source>
        <dbReference type="EMBL" id="CAI9166952.1"/>
    </source>
</evidence>
<accession>A0ABN8YZF4</accession>
<gene>
    <name evidence="2" type="ORF">MRATA1EN1_LOCUS15914</name>
</gene>
<proteinExistence type="predicted"/>
<organism evidence="2 3">
    <name type="scientific">Rangifer tarandus platyrhynchus</name>
    <name type="common">Svalbard reindeer</name>
    <dbReference type="NCBI Taxonomy" id="3082113"/>
    <lineage>
        <taxon>Eukaryota</taxon>
        <taxon>Metazoa</taxon>
        <taxon>Chordata</taxon>
        <taxon>Craniata</taxon>
        <taxon>Vertebrata</taxon>
        <taxon>Euteleostomi</taxon>
        <taxon>Mammalia</taxon>
        <taxon>Eutheria</taxon>
        <taxon>Laurasiatheria</taxon>
        <taxon>Artiodactyla</taxon>
        <taxon>Ruminantia</taxon>
        <taxon>Pecora</taxon>
        <taxon>Cervidae</taxon>
        <taxon>Odocoileinae</taxon>
        <taxon>Rangifer</taxon>
    </lineage>
</organism>
<reference evidence="2" key="1">
    <citation type="submission" date="2023-04" db="EMBL/GenBank/DDBJ databases">
        <authorList>
            <consortium name="ELIXIR-Norway"/>
        </authorList>
    </citation>
    <scope>NUCLEOTIDE SEQUENCE [LARGE SCALE GENOMIC DNA]</scope>
</reference>
<feature type="region of interest" description="Disordered" evidence="1">
    <location>
        <begin position="1"/>
        <end position="39"/>
    </location>
</feature>
<sequence length="105" mass="11117">MLPSSPSGVSGISIGKRGDLVGPPSPNSPQGPSGSLQWPCFHARTVQVPPSEILRSLGNKKDLFPRERLGHALLSDLKTSAWPSYPSPIELTYSWPSGLSPSATP</sequence>
<protein>
    <submittedName>
        <fullName evidence="2">Uncharacterized protein</fullName>
    </submittedName>
</protein>
<name>A0ABN8YZF4_RANTA</name>
<feature type="compositionally biased region" description="Low complexity" evidence="1">
    <location>
        <begin position="1"/>
        <end position="15"/>
    </location>
</feature>
<dbReference type="Proteomes" id="UP001176941">
    <property type="component" value="Chromosome 26"/>
</dbReference>
<dbReference type="EMBL" id="OX459962">
    <property type="protein sequence ID" value="CAI9166952.1"/>
    <property type="molecule type" value="Genomic_DNA"/>
</dbReference>
<evidence type="ECO:0000313" key="3">
    <source>
        <dbReference type="Proteomes" id="UP001176941"/>
    </source>
</evidence>
<keyword evidence="3" id="KW-1185">Reference proteome</keyword>